<feature type="domain" description="Beta-lactamase-related" evidence="2">
    <location>
        <begin position="143"/>
        <end position="396"/>
    </location>
</feature>
<feature type="chain" id="PRO_5022948224" evidence="1">
    <location>
        <begin position="23"/>
        <end position="416"/>
    </location>
</feature>
<dbReference type="InterPro" id="IPR050789">
    <property type="entry name" value="Diverse_Enzym_Activities"/>
</dbReference>
<dbReference type="OrthoDB" id="284523at2"/>
<dbReference type="EMBL" id="SJPJ01000001">
    <property type="protein sequence ID" value="TWT84547.1"/>
    <property type="molecule type" value="Genomic_DNA"/>
</dbReference>
<dbReference type="InterPro" id="IPR012338">
    <property type="entry name" value="Beta-lactam/transpept-like"/>
</dbReference>
<keyword evidence="4" id="KW-1185">Reference proteome</keyword>
<dbReference type="Pfam" id="PF00144">
    <property type="entry name" value="Beta-lactamase"/>
    <property type="match status" value="1"/>
</dbReference>
<dbReference type="AlphaFoldDB" id="A0A5C5ZBM6"/>
<name>A0A5C5ZBM6_9BACT</name>
<evidence type="ECO:0000256" key="1">
    <source>
        <dbReference type="SAM" id="SignalP"/>
    </source>
</evidence>
<evidence type="ECO:0000313" key="3">
    <source>
        <dbReference type="EMBL" id="TWT84547.1"/>
    </source>
</evidence>
<dbReference type="Proteomes" id="UP000315010">
    <property type="component" value="Unassembled WGS sequence"/>
</dbReference>
<keyword evidence="1" id="KW-0732">Signal</keyword>
<comment type="caution">
    <text evidence="3">The sequence shown here is derived from an EMBL/GenBank/DDBJ whole genome shotgun (WGS) entry which is preliminary data.</text>
</comment>
<organism evidence="3 4">
    <name type="scientific">Novipirellula herctigrandis</name>
    <dbReference type="NCBI Taxonomy" id="2527986"/>
    <lineage>
        <taxon>Bacteria</taxon>
        <taxon>Pseudomonadati</taxon>
        <taxon>Planctomycetota</taxon>
        <taxon>Planctomycetia</taxon>
        <taxon>Pirellulales</taxon>
        <taxon>Pirellulaceae</taxon>
        <taxon>Novipirellula</taxon>
    </lineage>
</organism>
<dbReference type="InterPro" id="IPR001466">
    <property type="entry name" value="Beta-lactam-related"/>
</dbReference>
<dbReference type="PANTHER" id="PTHR43283:SF7">
    <property type="entry name" value="BETA-LACTAMASE-RELATED DOMAIN-CONTAINING PROTEIN"/>
    <property type="match status" value="1"/>
</dbReference>
<gene>
    <name evidence="3" type="primary">nylB_2</name>
    <name evidence="3" type="ORF">CA13_60270</name>
</gene>
<reference evidence="3 4" key="1">
    <citation type="submission" date="2019-02" db="EMBL/GenBank/DDBJ databases">
        <title>Deep-cultivation of Planctomycetes and their phenomic and genomic characterization uncovers novel biology.</title>
        <authorList>
            <person name="Wiegand S."/>
            <person name="Jogler M."/>
            <person name="Boedeker C."/>
            <person name="Pinto D."/>
            <person name="Vollmers J."/>
            <person name="Rivas-Marin E."/>
            <person name="Kohn T."/>
            <person name="Peeters S.H."/>
            <person name="Heuer A."/>
            <person name="Rast P."/>
            <person name="Oberbeckmann S."/>
            <person name="Bunk B."/>
            <person name="Jeske O."/>
            <person name="Meyerdierks A."/>
            <person name="Storesund J.E."/>
            <person name="Kallscheuer N."/>
            <person name="Luecker S."/>
            <person name="Lage O.M."/>
            <person name="Pohl T."/>
            <person name="Merkel B.J."/>
            <person name="Hornburger P."/>
            <person name="Mueller R.-W."/>
            <person name="Bruemmer F."/>
            <person name="Labrenz M."/>
            <person name="Spormann A.M."/>
            <person name="Op Den Camp H."/>
            <person name="Overmann J."/>
            <person name="Amann R."/>
            <person name="Jetten M.S.M."/>
            <person name="Mascher T."/>
            <person name="Medema M.H."/>
            <person name="Devos D.P."/>
            <person name="Kaster A.-K."/>
            <person name="Ovreas L."/>
            <person name="Rohde M."/>
            <person name="Galperin M.Y."/>
            <person name="Jogler C."/>
        </authorList>
    </citation>
    <scope>NUCLEOTIDE SEQUENCE [LARGE SCALE GENOMIC DNA]</scope>
    <source>
        <strain evidence="3 4">CA13</strain>
    </source>
</reference>
<dbReference type="GO" id="GO:0019875">
    <property type="term" value="F:6-aminohexanoate-dimer hydrolase activity"/>
    <property type="evidence" value="ECO:0007669"/>
    <property type="project" value="UniProtKB-EC"/>
</dbReference>
<keyword evidence="3" id="KW-0378">Hydrolase</keyword>
<feature type="signal peptide" evidence="1">
    <location>
        <begin position="1"/>
        <end position="22"/>
    </location>
</feature>
<evidence type="ECO:0000259" key="2">
    <source>
        <dbReference type="Pfam" id="PF00144"/>
    </source>
</evidence>
<proteinExistence type="predicted"/>
<dbReference type="Gene3D" id="3.40.710.10">
    <property type="entry name" value="DD-peptidase/beta-lactamase superfamily"/>
    <property type="match status" value="1"/>
</dbReference>
<evidence type="ECO:0000313" key="4">
    <source>
        <dbReference type="Proteomes" id="UP000315010"/>
    </source>
</evidence>
<dbReference type="SUPFAM" id="SSF56601">
    <property type="entry name" value="beta-lactamase/transpeptidase-like"/>
    <property type="match status" value="1"/>
</dbReference>
<accession>A0A5C5ZBM6</accession>
<dbReference type="EC" id="3.5.1.46" evidence="3"/>
<protein>
    <submittedName>
        <fullName evidence="3">6-aminohexanoate-dimer hydrolase</fullName>
        <ecNumber evidence="3">3.5.1.46</ecNumber>
    </submittedName>
</protein>
<sequence precursor="true">MKTCSVLVAAMGVCLLSLPSVSADEPSAFGSGFDVQEFYKPFTLDDITPANMQKWPYYKYVSTHWDEYSLHGTRKIKRSNQPTKLTVAEGDQRFDLNQQWKEGESYIDAFLDSQVKGFVVMKDNQILAEFYDNGFMVDQTQLLQSSSKTLAGVITNRLINDGLLDPNAKVQQYMKDFEGTDIGGVTIQHVLDMTSGLPTLLDYHTAGASGQLWEIEIGLQPGKSKGHRDNLKAAKAQAKQGDEYNYSDKNTDVLGLLAEQVSGKKYGQLLSELFDAFGANSDGSIALTSDGTGSANYGVSITARDYALFHQWIARRQASKCFYDSALDTSKTRFGENKSGQLLSGDDTITYGSQSYFLGEYDVLYSSGSYGQFGFSDMKTGVSVVFMHDWAVNAEPDKLIACRARALEIIKTLRSN</sequence>
<dbReference type="RefSeq" id="WP_146402325.1">
    <property type="nucleotide sequence ID" value="NZ_SJPJ01000001.1"/>
</dbReference>
<dbReference type="PANTHER" id="PTHR43283">
    <property type="entry name" value="BETA-LACTAMASE-RELATED"/>
    <property type="match status" value="1"/>
</dbReference>